<comment type="subunit">
    <text evidence="6">Associates with 90S and pre-40S pre-ribosomal particles.</text>
</comment>
<accession>A0A915K816</accession>
<comment type="similarity">
    <text evidence="2 6">Belongs to the RRP36 family.</text>
</comment>
<dbReference type="Pfam" id="PF06102">
    <property type="entry name" value="RRP36"/>
    <property type="match status" value="1"/>
</dbReference>
<evidence type="ECO:0000256" key="4">
    <source>
        <dbReference type="ARBA" id="ARBA00022552"/>
    </source>
</evidence>
<evidence type="ECO:0000256" key="6">
    <source>
        <dbReference type="RuleBase" id="RU368027"/>
    </source>
</evidence>
<keyword evidence="6" id="KW-0687">Ribonucleoprotein</keyword>
<keyword evidence="4 6" id="KW-0698">rRNA processing</keyword>
<evidence type="ECO:0000313" key="9">
    <source>
        <dbReference type="WBParaSite" id="nRc.2.0.1.t34836-RA"/>
    </source>
</evidence>
<evidence type="ECO:0000256" key="5">
    <source>
        <dbReference type="ARBA" id="ARBA00023242"/>
    </source>
</evidence>
<keyword evidence="5 6" id="KW-0539">Nucleus</keyword>
<reference evidence="9" key="1">
    <citation type="submission" date="2022-11" db="UniProtKB">
        <authorList>
            <consortium name="WormBaseParasite"/>
        </authorList>
    </citation>
    <scope>IDENTIFICATION</scope>
</reference>
<dbReference type="InterPro" id="IPR009292">
    <property type="entry name" value="RRP36"/>
</dbReference>
<evidence type="ECO:0000313" key="8">
    <source>
        <dbReference type="Proteomes" id="UP000887565"/>
    </source>
</evidence>
<keyword evidence="3 6" id="KW-0690">Ribosome biogenesis</keyword>
<dbReference type="OMA" id="RFDEKCG"/>
<dbReference type="PANTHER" id="PTHR21738:SF0">
    <property type="entry name" value="RIBOSOMAL RNA PROCESSING PROTEIN 36 HOMOLOG"/>
    <property type="match status" value="1"/>
</dbReference>
<proteinExistence type="inferred from homology"/>
<evidence type="ECO:0000256" key="1">
    <source>
        <dbReference type="ARBA" id="ARBA00004604"/>
    </source>
</evidence>
<dbReference type="PANTHER" id="PTHR21738">
    <property type="entry name" value="RIBOSOMAL RNA PROCESSING PROTEIN 36 HOMOLOG"/>
    <property type="match status" value="1"/>
</dbReference>
<dbReference type="Proteomes" id="UP000887565">
    <property type="component" value="Unplaced"/>
</dbReference>
<protein>
    <recommendedName>
        <fullName evidence="6">rRNA biogenesis protein RRP36</fullName>
    </recommendedName>
</protein>
<comment type="subcellular location">
    <subcellularLocation>
        <location evidence="1 6">Nucleus</location>
        <location evidence="1 6">Nucleolus</location>
    </subcellularLocation>
</comment>
<feature type="region of interest" description="Disordered" evidence="7">
    <location>
        <begin position="100"/>
        <end position="132"/>
    </location>
</feature>
<dbReference type="GO" id="GO:0005730">
    <property type="term" value="C:nucleolus"/>
    <property type="evidence" value="ECO:0007669"/>
    <property type="project" value="UniProtKB-SubCell"/>
</dbReference>
<evidence type="ECO:0000256" key="7">
    <source>
        <dbReference type="SAM" id="MobiDB-lite"/>
    </source>
</evidence>
<organism evidence="8 9">
    <name type="scientific">Romanomermis culicivorax</name>
    <name type="common">Nematode worm</name>
    <dbReference type="NCBI Taxonomy" id="13658"/>
    <lineage>
        <taxon>Eukaryota</taxon>
        <taxon>Metazoa</taxon>
        <taxon>Ecdysozoa</taxon>
        <taxon>Nematoda</taxon>
        <taxon>Enoplea</taxon>
        <taxon>Dorylaimia</taxon>
        <taxon>Mermithida</taxon>
        <taxon>Mermithoidea</taxon>
        <taxon>Mermithidae</taxon>
        <taxon>Romanomermis</taxon>
    </lineage>
</organism>
<evidence type="ECO:0000256" key="3">
    <source>
        <dbReference type="ARBA" id="ARBA00022517"/>
    </source>
</evidence>
<dbReference type="AlphaFoldDB" id="A0A915K816"/>
<name>A0A915K816_ROMCU</name>
<evidence type="ECO:0000256" key="2">
    <source>
        <dbReference type="ARBA" id="ARBA00009418"/>
    </source>
</evidence>
<dbReference type="GO" id="GO:0030686">
    <property type="term" value="C:90S preribosome"/>
    <property type="evidence" value="ECO:0007669"/>
    <property type="project" value="TreeGrafter"/>
</dbReference>
<keyword evidence="8" id="KW-1185">Reference proteome</keyword>
<sequence length="203" mass="24498">MGTKLCNKVLFGSCSTSDVKAKEKRNIEFKRENAKRPREVSAKQKVSVFRDVFGNSSKRKERRDPRFDEKCGEFKNDHFQNNYDFIERIVDEEKTVLQEEYKKESNPDRKRKIKELMRKKENKEKSKNLQEKKRAKIKEMHKLNQERLKAGKPAIYLKKSDLKRSIQDDHLQELEKKGKLQKYLKRKSKKEMVKERKKFEQML</sequence>
<comment type="function">
    <text evidence="6">Component of the 90S pre-ribosome involved in the maturation of rRNAs. Required for early cleavages of the pre-RNAs in the 40S ribosomal subunit maturation pathway.</text>
</comment>
<dbReference type="GO" id="GO:0000462">
    <property type="term" value="P:maturation of SSU-rRNA from tricistronic rRNA transcript (SSU-rRNA, 5.8S rRNA, LSU-rRNA)"/>
    <property type="evidence" value="ECO:0007669"/>
    <property type="project" value="TreeGrafter"/>
</dbReference>
<dbReference type="WBParaSite" id="nRc.2.0.1.t34836-RA">
    <property type="protein sequence ID" value="nRc.2.0.1.t34836-RA"/>
    <property type="gene ID" value="nRc.2.0.1.g34836"/>
</dbReference>